<dbReference type="AlphaFoldDB" id="A0AAD9P9D7"/>
<accession>A0AAD9P9D7</accession>
<reference evidence="1" key="1">
    <citation type="journal article" date="2023" name="Mol. Biol. Evol.">
        <title>Third-Generation Sequencing Reveals the Adaptive Role of the Epigenome in Three Deep-Sea Polychaetes.</title>
        <authorList>
            <person name="Perez M."/>
            <person name="Aroh O."/>
            <person name="Sun Y."/>
            <person name="Lan Y."/>
            <person name="Juniper S.K."/>
            <person name="Young C.R."/>
            <person name="Angers B."/>
            <person name="Qian P.Y."/>
        </authorList>
    </citation>
    <scope>NUCLEOTIDE SEQUENCE</scope>
    <source>
        <strain evidence="1">R07B-5</strain>
    </source>
</reference>
<comment type="caution">
    <text evidence="1">The sequence shown here is derived from an EMBL/GenBank/DDBJ whole genome shotgun (WGS) entry which is preliminary data.</text>
</comment>
<dbReference type="Proteomes" id="UP001209878">
    <property type="component" value="Unassembled WGS sequence"/>
</dbReference>
<sequence length="122" mass="13416">MRVDLLPRLSGRYGYTFNGRLNPNTQADARGRALTGTRCDTRLTAHLDPGCPPWPPGVVLLPNENVSKINQSGYLTKVHRPENQVVLIHVPEPLEGDRNREYSSYGQGIAALVSAGQRSPVK</sequence>
<protein>
    <submittedName>
        <fullName evidence="1">Uncharacterized protein</fullName>
    </submittedName>
</protein>
<proteinExistence type="predicted"/>
<name>A0AAD9P9D7_RIDPI</name>
<dbReference type="EMBL" id="JAODUO010000073">
    <property type="protein sequence ID" value="KAK2190651.1"/>
    <property type="molecule type" value="Genomic_DNA"/>
</dbReference>
<evidence type="ECO:0000313" key="1">
    <source>
        <dbReference type="EMBL" id="KAK2190651.1"/>
    </source>
</evidence>
<organism evidence="1 2">
    <name type="scientific">Ridgeia piscesae</name>
    <name type="common">Tubeworm</name>
    <dbReference type="NCBI Taxonomy" id="27915"/>
    <lineage>
        <taxon>Eukaryota</taxon>
        <taxon>Metazoa</taxon>
        <taxon>Spiralia</taxon>
        <taxon>Lophotrochozoa</taxon>
        <taxon>Annelida</taxon>
        <taxon>Polychaeta</taxon>
        <taxon>Sedentaria</taxon>
        <taxon>Canalipalpata</taxon>
        <taxon>Sabellida</taxon>
        <taxon>Siboglinidae</taxon>
        <taxon>Ridgeia</taxon>
    </lineage>
</organism>
<keyword evidence="2" id="KW-1185">Reference proteome</keyword>
<evidence type="ECO:0000313" key="2">
    <source>
        <dbReference type="Proteomes" id="UP001209878"/>
    </source>
</evidence>
<gene>
    <name evidence="1" type="ORF">NP493_72g03045</name>
</gene>